<keyword evidence="2" id="KW-1185">Reference proteome</keyword>
<name>A0ABQ5HVQ0_9ASTR</name>
<sequence>MVIQGAEWAGQGNSSKMINNGGLNGHGGNSNNLDARRFGDVVNGGSVRMVGNNKDKYVNNEGSYQVNRNMGADGAGFRPANKEKLNIHAEKQGFGRCIEIEENELNSELMKRSVVGEVKARCFLTKLPALCEEQGLNKFQIKLLGGLEVMVVTENEETAENVLKDREHGLRRWLYKLRRGDS</sequence>
<comment type="caution">
    <text evidence="1">The sequence shown here is derived from an EMBL/GenBank/DDBJ whole genome shotgun (WGS) entry which is preliminary data.</text>
</comment>
<reference evidence="1" key="2">
    <citation type="submission" date="2022-01" db="EMBL/GenBank/DDBJ databases">
        <authorList>
            <person name="Yamashiro T."/>
            <person name="Shiraishi A."/>
            <person name="Satake H."/>
            <person name="Nakayama K."/>
        </authorList>
    </citation>
    <scope>NUCLEOTIDE SEQUENCE</scope>
</reference>
<protein>
    <submittedName>
        <fullName evidence="1">Uncharacterized protein</fullName>
    </submittedName>
</protein>
<evidence type="ECO:0000313" key="2">
    <source>
        <dbReference type="Proteomes" id="UP001151760"/>
    </source>
</evidence>
<proteinExistence type="predicted"/>
<organism evidence="1 2">
    <name type="scientific">Tanacetum coccineum</name>
    <dbReference type="NCBI Taxonomy" id="301880"/>
    <lineage>
        <taxon>Eukaryota</taxon>
        <taxon>Viridiplantae</taxon>
        <taxon>Streptophyta</taxon>
        <taxon>Embryophyta</taxon>
        <taxon>Tracheophyta</taxon>
        <taxon>Spermatophyta</taxon>
        <taxon>Magnoliopsida</taxon>
        <taxon>eudicotyledons</taxon>
        <taxon>Gunneridae</taxon>
        <taxon>Pentapetalae</taxon>
        <taxon>asterids</taxon>
        <taxon>campanulids</taxon>
        <taxon>Asterales</taxon>
        <taxon>Asteraceae</taxon>
        <taxon>Asteroideae</taxon>
        <taxon>Anthemideae</taxon>
        <taxon>Anthemidinae</taxon>
        <taxon>Tanacetum</taxon>
    </lineage>
</organism>
<evidence type="ECO:0000313" key="1">
    <source>
        <dbReference type="EMBL" id="GJT91869.1"/>
    </source>
</evidence>
<reference evidence="1" key="1">
    <citation type="journal article" date="2022" name="Int. J. Mol. Sci.">
        <title>Draft Genome of Tanacetum Coccineum: Genomic Comparison of Closely Related Tanacetum-Family Plants.</title>
        <authorList>
            <person name="Yamashiro T."/>
            <person name="Shiraishi A."/>
            <person name="Nakayama K."/>
            <person name="Satake H."/>
        </authorList>
    </citation>
    <scope>NUCLEOTIDE SEQUENCE</scope>
</reference>
<dbReference type="Proteomes" id="UP001151760">
    <property type="component" value="Unassembled WGS sequence"/>
</dbReference>
<gene>
    <name evidence="1" type="ORF">Tco_1080714</name>
</gene>
<dbReference type="EMBL" id="BQNB010020057">
    <property type="protein sequence ID" value="GJT91869.1"/>
    <property type="molecule type" value="Genomic_DNA"/>
</dbReference>
<accession>A0ABQ5HVQ0</accession>